<organism evidence="2 3">
    <name type="scientific">Aedes aegypti</name>
    <name type="common">Yellowfever mosquito</name>
    <name type="synonym">Culex aegypti</name>
    <dbReference type="NCBI Taxonomy" id="7159"/>
    <lineage>
        <taxon>Eukaryota</taxon>
        <taxon>Metazoa</taxon>
        <taxon>Ecdysozoa</taxon>
        <taxon>Arthropoda</taxon>
        <taxon>Hexapoda</taxon>
        <taxon>Insecta</taxon>
        <taxon>Pterygota</taxon>
        <taxon>Neoptera</taxon>
        <taxon>Endopterygota</taxon>
        <taxon>Diptera</taxon>
        <taxon>Nematocera</taxon>
        <taxon>Culicoidea</taxon>
        <taxon>Culicidae</taxon>
        <taxon>Culicinae</taxon>
        <taxon>Aedini</taxon>
        <taxon>Aedes</taxon>
        <taxon>Stegomyia</taxon>
    </lineage>
</organism>
<keyword evidence="1" id="KW-1133">Transmembrane helix</keyword>
<keyword evidence="1" id="KW-0472">Membrane</keyword>
<feature type="transmembrane region" description="Helical" evidence="1">
    <location>
        <begin position="82"/>
        <end position="106"/>
    </location>
</feature>
<keyword evidence="1" id="KW-0812">Transmembrane</keyword>
<evidence type="ECO:0000313" key="2">
    <source>
        <dbReference type="EMBL" id="EJY58077.1"/>
    </source>
</evidence>
<sequence length="109" mass="12875">MTPRDVCHPPWIEFPGTLYCHLNLLDLTTYHDFSSFFLNKSFTTSRFAPGELWGYFPCCFSCIFFSSKWTDFTWFPTFLDGLLSFFLNVLRLSVSFVLLTIAYFLLRFC</sequence>
<accession>J9HGS8</accession>
<feature type="transmembrane region" description="Helical" evidence="1">
    <location>
        <begin position="52"/>
        <end position="70"/>
    </location>
</feature>
<gene>
    <name evidence="2" type="ORF">AaeL_AAEL017049</name>
</gene>
<reference evidence="2" key="3">
    <citation type="submission" date="2012-09" db="EMBL/GenBank/DDBJ databases">
        <authorList>
            <consortium name="VectorBase"/>
        </authorList>
    </citation>
    <scope>NUCLEOTIDE SEQUENCE</scope>
    <source>
        <strain evidence="2">Liverpool</strain>
    </source>
</reference>
<reference evidence="2" key="1">
    <citation type="submission" date="2005-10" db="EMBL/GenBank/DDBJ databases">
        <authorList>
            <person name="Loftus B.J."/>
            <person name="Nene V.M."/>
            <person name="Hannick L.I."/>
            <person name="Bidwell S."/>
            <person name="Haas B."/>
            <person name="Amedeo P."/>
            <person name="Orvis J."/>
            <person name="Wortman J.R."/>
            <person name="White O.R."/>
            <person name="Salzberg S."/>
            <person name="Shumway M."/>
            <person name="Koo H."/>
            <person name="Zhao Y."/>
            <person name="Holmes M."/>
            <person name="Miller J."/>
            <person name="Schatz M."/>
            <person name="Pop M."/>
            <person name="Pai G."/>
            <person name="Utterback T."/>
            <person name="Rogers Y.-H."/>
            <person name="Kravitz S."/>
            <person name="Fraser C.M."/>
        </authorList>
    </citation>
    <scope>NUCLEOTIDE SEQUENCE</scope>
    <source>
        <strain evidence="2">Liverpool</strain>
    </source>
</reference>
<dbReference type="Proteomes" id="UP000682892">
    <property type="component" value="Unassembled WGS sequence"/>
</dbReference>
<dbReference type="AlphaFoldDB" id="J9HGS8"/>
<dbReference type="EMBL" id="CH478169">
    <property type="protein sequence ID" value="EJY58077.1"/>
    <property type="molecule type" value="Genomic_DNA"/>
</dbReference>
<evidence type="ECO:0000256" key="1">
    <source>
        <dbReference type="SAM" id="Phobius"/>
    </source>
</evidence>
<dbReference type="PaxDb" id="7159-AAEL017049-PA"/>
<dbReference type="HOGENOM" id="CLU_2186114_0_0_1"/>
<evidence type="ECO:0000313" key="3">
    <source>
        <dbReference type="Proteomes" id="UP000682892"/>
    </source>
</evidence>
<reference evidence="2" key="2">
    <citation type="journal article" date="2007" name="Science">
        <title>Genome sequence of Aedes aegypti, a major arbovirus vector.</title>
        <authorList>
            <person name="Nene V."/>
            <person name="Wortman J.R."/>
            <person name="Lawson D."/>
            <person name="Haas B."/>
            <person name="Kodira C."/>
            <person name="Tu Z.J."/>
            <person name="Loftus B."/>
            <person name="Xi Z."/>
            <person name="Megy K."/>
            <person name="Grabherr M."/>
            <person name="Ren Q."/>
            <person name="Zdobnov E.M."/>
            <person name="Lobo N.F."/>
            <person name="Campbell K.S."/>
            <person name="Brown S.E."/>
            <person name="Bonaldo M.F."/>
            <person name="Zhu J."/>
            <person name="Sinkins S.P."/>
            <person name="Hogenkamp D.G."/>
            <person name="Amedeo P."/>
            <person name="Arensburger P."/>
            <person name="Atkinson P.W."/>
            <person name="Bidwell S."/>
            <person name="Biedler J."/>
            <person name="Birney E."/>
            <person name="Bruggner R.V."/>
            <person name="Costas J."/>
            <person name="Coy M.R."/>
            <person name="Crabtree J."/>
            <person name="Crawford M."/>
            <person name="Debruyn B."/>
            <person name="Decaprio D."/>
            <person name="Eiglmeier K."/>
            <person name="Eisenstadt E."/>
            <person name="El-Dorry H."/>
            <person name="Gelbart W.M."/>
            <person name="Gomes S.L."/>
            <person name="Hammond M."/>
            <person name="Hannick L.I."/>
            <person name="Hogan J.R."/>
            <person name="Holmes M.H."/>
            <person name="Jaffe D."/>
            <person name="Johnston J.S."/>
            <person name="Kennedy R.C."/>
            <person name="Koo H."/>
            <person name="Kravitz S."/>
            <person name="Kriventseva E.V."/>
            <person name="Kulp D."/>
            <person name="Labutti K."/>
            <person name="Lee E."/>
            <person name="Li S."/>
            <person name="Lovin D.D."/>
            <person name="Mao C."/>
            <person name="Mauceli E."/>
            <person name="Menck C.F."/>
            <person name="Miller J.R."/>
            <person name="Montgomery P."/>
            <person name="Mori A."/>
            <person name="Nascimento A.L."/>
            <person name="Naveira H.F."/>
            <person name="Nusbaum C."/>
            <person name="O'leary S."/>
            <person name="Orvis J."/>
            <person name="Pertea M."/>
            <person name="Quesneville H."/>
            <person name="Reidenbach K.R."/>
            <person name="Rogers Y.H."/>
            <person name="Roth C.W."/>
            <person name="Schneider J.R."/>
            <person name="Schatz M."/>
            <person name="Shumway M."/>
            <person name="Stanke M."/>
            <person name="Stinson E.O."/>
            <person name="Tubio J.M."/>
            <person name="Vanzee J.P."/>
            <person name="Verjovski-Almeida S."/>
            <person name="Werner D."/>
            <person name="White O."/>
            <person name="Wyder S."/>
            <person name="Zeng Q."/>
            <person name="Zhao Q."/>
            <person name="Zhao Y."/>
            <person name="Hill C.A."/>
            <person name="Raikhel A.S."/>
            <person name="Soares M.B."/>
            <person name="Knudson D.L."/>
            <person name="Lee N.H."/>
            <person name="Galagan J."/>
            <person name="Salzberg S.L."/>
            <person name="Paulsen I.T."/>
            <person name="Dimopoulos G."/>
            <person name="Collins F.H."/>
            <person name="Birren B."/>
            <person name="Fraser-Liggett C.M."/>
            <person name="Severson D.W."/>
        </authorList>
    </citation>
    <scope>NUCLEOTIDE SEQUENCE [LARGE SCALE GENOMIC DNA]</scope>
    <source>
        <strain evidence="2">Liverpool</strain>
    </source>
</reference>
<protein>
    <submittedName>
        <fullName evidence="2">AAEL017049-PA</fullName>
    </submittedName>
</protein>
<name>J9HGS8_AEDAE</name>
<proteinExistence type="predicted"/>